<name>A0AAP7UV01_CLOBE</name>
<dbReference type="NCBIfam" id="NF038169">
    <property type="entry name" value="lachnocin"/>
    <property type="match status" value="1"/>
</dbReference>
<sequence length="44" mass="4838">MNNKLSLKKINKANYSTVRTLGCHCGCEGKPWSAVGDGYMGQYL</sequence>
<evidence type="ECO:0000313" key="1">
    <source>
        <dbReference type="EMBL" id="NRT90254.1"/>
    </source>
</evidence>
<organism evidence="2 3">
    <name type="scientific">Clostridium beijerinckii</name>
    <name type="common">Clostridium MP</name>
    <dbReference type="NCBI Taxonomy" id="1520"/>
    <lineage>
        <taxon>Bacteria</taxon>
        <taxon>Bacillati</taxon>
        <taxon>Bacillota</taxon>
        <taxon>Clostridia</taxon>
        <taxon>Eubacteriales</taxon>
        <taxon>Clostridiaceae</taxon>
        <taxon>Clostridium</taxon>
    </lineage>
</organism>
<comment type="caution">
    <text evidence="2">The sequence shown here is derived from an EMBL/GenBank/DDBJ whole genome shotgun (WGS) entry which is preliminary data.</text>
</comment>
<evidence type="ECO:0000313" key="2">
    <source>
        <dbReference type="EMBL" id="NRT90255.1"/>
    </source>
</evidence>
<accession>A0AAP7UV01</accession>
<gene>
    <name evidence="1" type="ORF">B0H41_003933</name>
    <name evidence="2" type="ORF">B0H41_003934</name>
</gene>
<dbReference type="Proteomes" id="UP001193748">
    <property type="component" value="Unassembled WGS sequence"/>
</dbReference>
<dbReference type="EMBL" id="JABSWW010000001">
    <property type="protein sequence ID" value="NRT90255.1"/>
    <property type="molecule type" value="Genomic_DNA"/>
</dbReference>
<reference evidence="2" key="2">
    <citation type="journal article" date="2022" name="Nat. Biotechnol.">
        <title>Carbon-negative production of acetone and isopropanol by gas fermentation at industrial pilot scale.</title>
        <authorList>
            <person name="Liew F.E."/>
            <person name="Nogle R."/>
            <person name="Abdalla T."/>
            <person name="Rasor B.J."/>
            <person name="Canter C."/>
            <person name="Jensen R.O."/>
            <person name="Wang L."/>
            <person name="Strutz J."/>
            <person name="Chirania P."/>
            <person name="De Tissera S."/>
            <person name="Mueller A.P."/>
            <person name="Ruan Z."/>
            <person name="Gao A."/>
            <person name="Tran L."/>
            <person name="Engle N.L."/>
            <person name="Bromley J.C."/>
            <person name="Daniell J."/>
            <person name="Conrado R."/>
            <person name="Tschaplinski T.J."/>
            <person name="Giannone R.J."/>
            <person name="Hettich R.L."/>
            <person name="Karim A.S."/>
            <person name="Simpson S.D."/>
            <person name="Brown S.D."/>
            <person name="Leang C."/>
            <person name="Jewett M.C."/>
            <person name="Kopke M."/>
        </authorList>
    </citation>
    <scope>NUCLEOTIDE SEQUENCE</scope>
    <source>
        <strain evidence="2">DJ080</strain>
    </source>
</reference>
<proteinExistence type="predicted"/>
<dbReference type="RefSeq" id="WP_197714534.1">
    <property type="nucleotide sequence ID" value="NZ_CP107022.1"/>
</dbReference>
<dbReference type="EMBL" id="JABSWW010000001">
    <property type="protein sequence ID" value="NRT90254.1"/>
    <property type="molecule type" value="Genomic_DNA"/>
</dbReference>
<protein>
    <submittedName>
        <fullName evidence="2">Uncharacterized protein</fullName>
    </submittedName>
</protein>
<dbReference type="AlphaFoldDB" id="A0AAP7UV01"/>
<evidence type="ECO:0000313" key="3">
    <source>
        <dbReference type="Proteomes" id="UP001193748"/>
    </source>
</evidence>
<reference evidence="2" key="1">
    <citation type="submission" date="2020-05" db="EMBL/GenBank/DDBJ databases">
        <authorList>
            <person name="Brown S."/>
            <person name="Huntemann M."/>
            <person name="Clum A."/>
            <person name="Spunde A."/>
            <person name="Palaniappan K."/>
            <person name="Ritter S."/>
            <person name="Mikhailova N."/>
            <person name="Chen I.-M."/>
            <person name="Stamatis D."/>
            <person name="Reddy T."/>
            <person name="O'Malley R."/>
            <person name="Daum C."/>
            <person name="Shapiro N."/>
            <person name="Ivanova N."/>
            <person name="Kyrpides N."/>
            <person name="Woyke T."/>
        </authorList>
    </citation>
    <scope>NUCLEOTIDE SEQUENCE</scope>
    <source>
        <strain evidence="2">DJ080</strain>
    </source>
</reference>